<organism evidence="11 12">
    <name type="scientific">Pristionchus fissidentatus</name>
    <dbReference type="NCBI Taxonomy" id="1538716"/>
    <lineage>
        <taxon>Eukaryota</taxon>
        <taxon>Metazoa</taxon>
        <taxon>Ecdysozoa</taxon>
        <taxon>Nematoda</taxon>
        <taxon>Chromadorea</taxon>
        <taxon>Rhabditida</taxon>
        <taxon>Rhabditina</taxon>
        <taxon>Diplogasteromorpha</taxon>
        <taxon>Diplogasteroidea</taxon>
        <taxon>Neodiplogasteridae</taxon>
        <taxon>Pristionchus</taxon>
    </lineage>
</organism>
<keyword evidence="12" id="KW-1185">Reference proteome</keyword>
<name>A0AAV5WR27_9BILA</name>
<evidence type="ECO:0000256" key="3">
    <source>
        <dbReference type="ARBA" id="ARBA00022692"/>
    </source>
</evidence>
<dbReference type="GO" id="GO:0005261">
    <property type="term" value="F:monoatomic cation channel activity"/>
    <property type="evidence" value="ECO:0007669"/>
    <property type="project" value="TreeGrafter"/>
</dbReference>
<dbReference type="Pfam" id="PF25508">
    <property type="entry name" value="TRPM2"/>
    <property type="match status" value="1"/>
</dbReference>
<proteinExistence type="predicted"/>
<evidence type="ECO:0000256" key="7">
    <source>
        <dbReference type="ARBA" id="ARBA00023303"/>
    </source>
</evidence>
<dbReference type="PANTHER" id="PTHR13800:SF10">
    <property type="entry name" value="GTL-1"/>
    <property type="match status" value="1"/>
</dbReference>
<dbReference type="InterPro" id="IPR050927">
    <property type="entry name" value="TRPM"/>
</dbReference>
<dbReference type="PANTHER" id="PTHR13800">
    <property type="entry name" value="TRANSIENT RECEPTOR POTENTIAL CATION CHANNEL, SUBFAMILY M, MEMBER 6"/>
    <property type="match status" value="1"/>
</dbReference>
<feature type="region of interest" description="Disordered" evidence="8">
    <location>
        <begin position="1"/>
        <end position="45"/>
    </location>
</feature>
<keyword evidence="6" id="KW-0472">Membrane</keyword>
<evidence type="ECO:0000256" key="5">
    <source>
        <dbReference type="ARBA" id="ARBA00023065"/>
    </source>
</evidence>
<gene>
    <name evidence="11" type="ORF">PFISCL1PPCAC_25125</name>
</gene>
<evidence type="ECO:0000256" key="2">
    <source>
        <dbReference type="ARBA" id="ARBA00022448"/>
    </source>
</evidence>
<evidence type="ECO:0000256" key="1">
    <source>
        <dbReference type="ARBA" id="ARBA00004141"/>
    </source>
</evidence>
<keyword evidence="4" id="KW-1133">Transmembrane helix</keyword>
<dbReference type="Pfam" id="PF18139">
    <property type="entry name" value="LSDAT_euk"/>
    <property type="match status" value="1"/>
</dbReference>
<evidence type="ECO:0000259" key="10">
    <source>
        <dbReference type="Pfam" id="PF25508"/>
    </source>
</evidence>
<feature type="region of interest" description="Disordered" evidence="8">
    <location>
        <begin position="606"/>
        <end position="626"/>
    </location>
</feature>
<dbReference type="Proteomes" id="UP001432322">
    <property type="component" value="Unassembled WGS sequence"/>
</dbReference>
<evidence type="ECO:0000313" key="11">
    <source>
        <dbReference type="EMBL" id="GMT33828.1"/>
    </source>
</evidence>
<feature type="non-terminal residue" evidence="11">
    <location>
        <position position="780"/>
    </location>
</feature>
<evidence type="ECO:0000313" key="12">
    <source>
        <dbReference type="Proteomes" id="UP001432322"/>
    </source>
</evidence>
<feature type="compositionally biased region" description="Acidic residues" evidence="8">
    <location>
        <begin position="7"/>
        <end position="19"/>
    </location>
</feature>
<reference evidence="11" key="1">
    <citation type="submission" date="2023-10" db="EMBL/GenBank/DDBJ databases">
        <title>Genome assembly of Pristionchus species.</title>
        <authorList>
            <person name="Yoshida K."/>
            <person name="Sommer R.J."/>
        </authorList>
    </citation>
    <scope>NUCLEOTIDE SEQUENCE</scope>
    <source>
        <strain evidence="11">RS5133</strain>
    </source>
</reference>
<evidence type="ECO:0000259" key="9">
    <source>
        <dbReference type="Pfam" id="PF18139"/>
    </source>
</evidence>
<feature type="non-terminal residue" evidence="11">
    <location>
        <position position="1"/>
    </location>
</feature>
<dbReference type="InterPro" id="IPR041491">
    <property type="entry name" value="TRPM_SLOG"/>
</dbReference>
<evidence type="ECO:0000256" key="4">
    <source>
        <dbReference type="ARBA" id="ARBA00022989"/>
    </source>
</evidence>
<dbReference type="GO" id="GO:0030001">
    <property type="term" value="P:metal ion transport"/>
    <property type="evidence" value="ECO:0007669"/>
    <property type="project" value="TreeGrafter"/>
</dbReference>
<dbReference type="GO" id="GO:0005886">
    <property type="term" value="C:plasma membrane"/>
    <property type="evidence" value="ECO:0007669"/>
    <property type="project" value="TreeGrafter"/>
</dbReference>
<accession>A0AAV5WR27</accession>
<evidence type="ECO:0000256" key="8">
    <source>
        <dbReference type="SAM" id="MobiDB-lite"/>
    </source>
</evidence>
<protein>
    <recommendedName>
        <fullName evidence="13">TRPM SLOG domain-containing protein</fullName>
    </recommendedName>
</protein>
<feature type="domain" description="TRPM-like" evidence="10">
    <location>
        <begin position="483"/>
        <end position="761"/>
    </location>
</feature>
<feature type="domain" description="TRPM SLOG" evidence="9">
    <location>
        <begin position="173"/>
        <end position="431"/>
    </location>
</feature>
<dbReference type="InterPro" id="IPR057366">
    <property type="entry name" value="TRPM-like"/>
</dbReference>
<dbReference type="EMBL" id="BTSY01000006">
    <property type="protein sequence ID" value="GMT33828.1"/>
    <property type="molecule type" value="Genomic_DNA"/>
</dbReference>
<comment type="subcellular location">
    <subcellularLocation>
        <location evidence="1">Membrane</location>
        <topology evidence="1">Multi-pass membrane protein</topology>
    </subcellularLocation>
</comment>
<sequence>EFRIDMDYPDDERDEETEDTERRKIRRSKRKNSQEQPSILFPPAHVHGNEWKDMVTLADVLSEPSSCYDNKAFEHTRRRSHTKSQSWIEQSITKRECNQFIASQKYLNKCGCGRTIDQHAFREGAQSPEIHKNSTDESGAARVRWTIKKHTTIMPTDATGLIQFENVGHQSEARYARLSFDTQPETIVNLMHKGWRMKPPKLIISIHGGLTNFDLPAKLARALRRGIMKAAKACDTWIITTGMHQGAVQHVCDALTDLRGSRKTKSHVAAIGIAPWGLIKKRNRLIGNNNTVKYTMNAFSNGRFLELDNCNSHFLLADNGTVGRYGSEIVLRRRLESYLATGSAPVVAVVVEGGCFAVKVVHDYVMTRPLIPVVVCEGSGRASDLLAFTHQQIQEEGYLSDSMRARLLNLIKNVFDMDDAQSNRVMRQIVESAERKELLNIFRLGEGMEDVDHAIFTALIKGTNMDQLKLALAWNRVDIAKTHIFGGNLIWNHSEMQEALMYSLLHNRVDFVHLILENGVALQNFLTFERLEQLYNTDLGPAHTLHSITKSEELTIPMIGAVVEKLIGRSFRSDYSSEEFLQRYNLFSARAHFKAMSAKRVPNRGARLSENMGGNGAKKSQMGVVDEEEEEDDLITTEMIFTFERPFHELLIWAVLTKRQDMAIAMWKHGEEGLAKALIANRLYTSLAHMAADEFLELTLCDELRKNAETFQTLASEFLEACYQVDDKQAHSLLTYELTNWGSLTILSLASNNHDRVFMKHPACQGILNEIWHGGMVVKH</sequence>
<keyword evidence="3" id="KW-0812">Transmembrane</keyword>
<evidence type="ECO:0000256" key="6">
    <source>
        <dbReference type="ARBA" id="ARBA00023136"/>
    </source>
</evidence>
<evidence type="ECO:0008006" key="13">
    <source>
        <dbReference type="Google" id="ProtNLM"/>
    </source>
</evidence>
<dbReference type="AlphaFoldDB" id="A0AAV5WR27"/>
<keyword evidence="7" id="KW-0407">Ion channel</keyword>
<comment type="caution">
    <text evidence="11">The sequence shown here is derived from an EMBL/GenBank/DDBJ whole genome shotgun (WGS) entry which is preliminary data.</text>
</comment>
<keyword evidence="2" id="KW-0813">Transport</keyword>
<keyword evidence="5" id="KW-0406">Ion transport</keyword>